<feature type="transmembrane region" description="Helical" evidence="6">
    <location>
        <begin position="148"/>
        <end position="168"/>
    </location>
</feature>
<dbReference type="PANTHER" id="PTHR10231">
    <property type="entry name" value="NUCLEOTIDE-SUGAR TRANSMEMBRANE TRANSPORTER"/>
    <property type="match status" value="1"/>
</dbReference>
<evidence type="ECO:0000256" key="3">
    <source>
        <dbReference type="ARBA" id="ARBA00022989"/>
    </source>
</evidence>
<dbReference type="STRING" id="698492.A0A0E9NPJ7"/>
<dbReference type="InterPro" id="IPR007271">
    <property type="entry name" value="Nuc_sug_transpt"/>
</dbReference>
<reference evidence="7 8" key="1">
    <citation type="journal article" date="2011" name="J. Gen. Appl. Microbiol.">
        <title>Draft genome sequencing of the enigmatic yeast Saitoella complicata.</title>
        <authorList>
            <person name="Nishida H."/>
            <person name="Hamamoto M."/>
            <person name="Sugiyama J."/>
        </authorList>
    </citation>
    <scope>NUCLEOTIDE SEQUENCE [LARGE SCALE GENOMIC DNA]</scope>
    <source>
        <strain evidence="7 8">NRRL Y-17804</strain>
    </source>
</reference>
<keyword evidence="4 6" id="KW-0472">Membrane</keyword>
<feature type="region of interest" description="Disordered" evidence="5">
    <location>
        <begin position="374"/>
        <end position="408"/>
    </location>
</feature>
<evidence type="ECO:0000256" key="5">
    <source>
        <dbReference type="SAM" id="MobiDB-lite"/>
    </source>
</evidence>
<keyword evidence="3 6" id="KW-1133">Transmembrane helix</keyword>
<comment type="caution">
    <text evidence="7">The sequence shown here is derived from an EMBL/GenBank/DDBJ whole genome shotgun (WGS) entry which is preliminary data.</text>
</comment>
<proteinExistence type="predicted"/>
<name>A0A0E9NPJ7_SAICN</name>
<feature type="transmembrane region" description="Helical" evidence="6">
    <location>
        <begin position="121"/>
        <end position="141"/>
    </location>
</feature>
<dbReference type="GO" id="GO:0015165">
    <property type="term" value="F:pyrimidine nucleotide-sugar transmembrane transporter activity"/>
    <property type="evidence" value="ECO:0007669"/>
    <property type="project" value="InterPro"/>
</dbReference>
<feature type="compositionally biased region" description="Basic and acidic residues" evidence="5">
    <location>
        <begin position="381"/>
        <end position="391"/>
    </location>
</feature>
<evidence type="ECO:0000256" key="2">
    <source>
        <dbReference type="ARBA" id="ARBA00022692"/>
    </source>
</evidence>
<feature type="transmembrane region" description="Helical" evidence="6">
    <location>
        <begin position="426"/>
        <end position="445"/>
    </location>
</feature>
<dbReference type="GO" id="GO:0000139">
    <property type="term" value="C:Golgi membrane"/>
    <property type="evidence" value="ECO:0007669"/>
    <property type="project" value="InterPro"/>
</dbReference>
<feature type="transmembrane region" description="Helical" evidence="6">
    <location>
        <begin position="229"/>
        <end position="253"/>
    </location>
</feature>
<gene>
    <name evidence="7" type="ORF">G7K_5695-t1</name>
</gene>
<feature type="transmembrane region" description="Helical" evidence="6">
    <location>
        <begin position="12"/>
        <end position="32"/>
    </location>
</feature>
<organism evidence="7 8">
    <name type="scientific">Saitoella complicata (strain BCRC 22490 / CBS 7301 / JCM 7358 / NBRC 10748 / NRRL Y-17804)</name>
    <dbReference type="NCBI Taxonomy" id="698492"/>
    <lineage>
        <taxon>Eukaryota</taxon>
        <taxon>Fungi</taxon>
        <taxon>Dikarya</taxon>
        <taxon>Ascomycota</taxon>
        <taxon>Taphrinomycotina</taxon>
        <taxon>Taphrinomycotina incertae sedis</taxon>
        <taxon>Saitoella</taxon>
    </lineage>
</organism>
<keyword evidence="8" id="KW-1185">Reference proteome</keyword>
<evidence type="ECO:0000256" key="4">
    <source>
        <dbReference type="ARBA" id="ARBA00023136"/>
    </source>
</evidence>
<reference evidence="7 8" key="2">
    <citation type="journal article" date="2014" name="J. Gen. Appl. Microbiol.">
        <title>The early diverging ascomycetous budding yeast Saitoella complicata has three histone deacetylases belonging to the Clr6, Hos2, and Rpd3 lineages.</title>
        <authorList>
            <person name="Nishida H."/>
            <person name="Matsumoto T."/>
            <person name="Kondo S."/>
            <person name="Hamamoto M."/>
            <person name="Yoshikawa H."/>
        </authorList>
    </citation>
    <scope>NUCLEOTIDE SEQUENCE [LARGE SCALE GENOMIC DNA]</scope>
    <source>
        <strain evidence="7 8">NRRL Y-17804</strain>
    </source>
</reference>
<dbReference type="EMBL" id="BACD03000048">
    <property type="protein sequence ID" value="GAO51596.1"/>
    <property type="molecule type" value="Genomic_DNA"/>
</dbReference>
<feature type="transmembrane region" description="Helical" evidence="6">
    <location>
        <begin position="273"/>
        <end position="296"/>
    </location>
</feature>
<accession>A0A0E9NPJ7</accession>
<feature type="compositionally biased region" description="Polar residues" evidence="5">
    <location>
        <begin position="393"/>
        <end position="405"/>
    </location>
</feature>
<sequence length="827" mass="92156">MSPMIPANSLFKYFLLPAYITFETTRAILSFAAVHSQVRISSTFIAFSSELLKLVFALIFLCRFLGKTGNGVNARSLKSAILFASSDQAGWRAYGPYAVPAALYLINNLLYLLGLQLTTPSLLHVAVLAKLPFTGILHHLLVKRQRNLYAWLSLALICTGLLIFNAPIEFLDWIRGVEDPLTATSTSNTNTTTPAFQIGVFIGPIVGLVIATLSGFASIFTEVIMKQKVAFWVAQVWLYFYGTLFAGTILLFWDGRLHSFSSTSTPSSDSDPSTSWAIFVNAAVILATTATGLVVANILRKADNLVKLVGSSASIVTIIAAQVALFPDLREKTIQVPTTLGAGIIAISTWTYNHHKTVQPSRVSAKDVEQFDLGVDSEDEGEHRDSGDRTSRCPRSQASSSTTTLVGAGDMNGKDCGATTPNWRKVTVASFIVAILTYVTSFYAYPTSSAPSGVIYGRTDVERFFKPHNVQPAVWGRTENPVDCVREFVQREEIWPRSHKLVDWELAFLDSGCPVYPVPEGGMIFHQYWSGNWRSFNEVAIEAWLATQRLGDGHKLIYWYENGEPSAETRERFATGEYGKYVEFRKFDRLEEGKGFCVETMPEYYDEEYQRSLKMKQSTLSDIVRNLLLAKYGGIWLDADTIPLRDLTPLIRSGPSAPYIGNSESNNNILIFGPTEAGIGSKILETTCTMSFNETLFHERYPTINPNMWYWLYNDGLFKICQKLENCGVNRHPIMFTDGRYFTGPNQEATEACPSFESGQEVEQGKPLPASLHGLWTWHNRLGARKDDCLNEDADTLAMAMRRRVREMLSYGLDMNGRDIFPGPGYA</sequence>
<dbReference type="Pfam" id="PF04142">
    <property type="entry name" value="Nuc_sug_transp"/>
    <property type="match status" value="1"/>
</dbReference>
<dbReference type="InterPro" id="IPR037185">
    <property type="entry name" value="EmrE-like"/>
</dbReference>
<dbReference type="Pfam" id="PF05704">
    <property type="entry name" value="Caps_synth"/>
    <property type="match status" value="1"/>
</dbReference>
<feature type="transmembrane region" description="Helical" evidence="6">
    <location>
        <begin position="195"/>
        <end position="217"/>
    </location>
</feature>
<evidence type="ECO:0000313" key="8">
    <source>
        <dbReference type="Proteomes" id="UP000033140"/>
    </source>
</evidence>
<dbReference type="Gene3D" id="3.90.550.20">
    <property type="match status" value="1"/>
</dbReference>
<dbReference type="Proteomes" id="UP000033140">
    <property type="component" value="Unassembled WGS sequence"/>
</dbReference>
<feature type="transmembrane region" description="Helical" evidence="6">
    <location>
        <begin position="44"/>
        <end position="66"/>
    </location>
</feature>
<evidence type="ECO:0000313" key="7">
    <source>
        <dbReference type="EMBL" id="GAO51596.1"/>
    </source>
</evidence>
<reference evidence="7 8" key="3">
    <citation type="journal article" date="2015" name="Genome Announc.">
        <title>Draft Genome Sequence of the Archiascomycetous Yeast Saitoella complicata.</title>
        <authorList>
            <person name="Yamauchi K."/>
            <person name="Kondo S."/>
            <person name="Hamamoto M."/>
            <person name="Takahashi Y."/>
            <person name="Ogura Y."/>
            <person name="Hayashi T."/>
            <person name="Nishida H."/>
        </authorList>
    </citation>
    <scope>NUCLEOTIDE SEQUENCE [LARGE SCALE GENOMIC DNA]</scope>
    <source>
        <strain evidence="7 8">NRRL Y-17804</strain>
    </source>
</reference>
<keyword evidence="2 6" id="KW-0812">Transmembrane</keyword>
<feature type="transmembrane region" description="Helical" evidence="6">
    <location>
        <begin position="94"/>
        <end position="115"/>
    </location>
</feature>
<dbReference type="SUPFAM" id="SSF103481">
    <property type="entry name" value="Multidrug resistance efflux transporter EmrE"/>
    <property type="match status" value="1"/>
</dbReference>
<evidence type="ECO:0000256" key="1">
    <source>
        <dbReference type="ARBA" id="ARBA00004141"/>
    </source>
</evidence>
<evidence type="ECO:0000256" key="6">
    <source>
        <dbReference type="SAM" id="Phobius"/>
    </source>
</evidence>
<feature type="transmembrane region" description="Helical" evidence="6">
    <location>
        <begin position="308"/>
        <end position="327"/>
    </location>
</feature>
<dbReference type="InterPro" id="IPR029044">
    <property type="entry name" value="Nucleotide-diphossugar_trans"/>
</dbReference>
<dbReference type="AlphaFoldDB" id="A0A0E9NPJ7"/>
<dbReference type="SUPFAM" id="SSF53448">
    <property type="entry name" value="Nucleotide-diphospho-sugar transferases"/>
    <property type="match status" value="1"/>
</dbReference>
<dbReference type="InterPro" id="IPR008441">
    <property type="entry name" value="AfumC-like_glycosyl_Trfase"/>
</dbReference>
<feature type="transmembrane region" description="Helical" evidence="6">
    <location>
        <begin position="333"/>
        <end position="352"/>
    </location>
</feature>
<dbReference type="GO" id="GO:0016757">
    <property type="term" value="F:glycosyltransferase activity"/>
    <property type="evidence" value="ECO:0007669"/>
    <property type="project" value="InterPro"/>
</dbReference>
<protein>
    <submittedName>
        <fullName evidence="7">Uncharacterized protein</fullName>
    </submittedName>
</protein>
<comment type="subcellular location">
    <subcellularLocation>
        <location evidence="1">Membrane</location>
        <topology evidence="1">Multi-pass membrane protein</topology>
    </subcellularLocation>
</comment>